<protein>
    <submittedName>
        <fullName evidence="1">Uncharacterized protein</fullName>
    </submittedName>
</protein>
<gene>
    <name evidence="1" type="ORF">GCM10011379_19800</name>
</gene>
<dbReference type="Proteomes" id="UP000627292">
    <property type="component" value="Unassembled WGS sequence"/>
</dbReference>
<evidence type="ECO:0000313" key="2">
    <source>
        <dbReference type="Proteomes" id="UP000627292"/>
    </source>
</evidence>
<sequence>MYTHLSYDETELLQLSSQGEEQAFIRLLQMHKHKVYSFLATLTGFEPLTEKLMRQLILQLWQQRENLVQVADFDQHLFETICTIILPGLKKPHDKSSAIEKEQMERLVQKRFADTDAPEEKDQLQQFIHTTGHATAMHTILAPVWSQYTATLFIAEPLWKTLIAEIPDEENPLARKSGGKGLFGWLGRR</sequence>
<reference evidence="1" key="1">
    <citation type="journal article" date="2014" name="Int. J. Syst. Evol. Microbiol.">
        <title>Complete genome sequence of Corynebacterium casei LMG S-19264T (=DSM 44701T), isolated from a smear-ripened cheese.</title>
        <authorList>
            <consortium name="US DOE Joint Genome Institute (JGI-PGF)"/>
            <person name="Walter F."/>
            <person name="Albersmeier A."/>
            <person name="Kalinowski J."/>
            <person name="Ruckert C."/>
        </authorList>
    </citation>
    <scope>NUCLEOTIDE SEQUENCE</scope>
    <source>
        <strain evidence="1">CGMCC 1.15290</strain>
    </source>
</reference>
<organism evidence="1 2">
    <name type="scientific">Filimonas zeae</name>
    <dbReference type="NCBI Taxonomy" id="1737353"/>
    <lineage>
        <taxon>Bacteria</taxon>
        <taxon>Pseudomonadati</taxon>
        <taxon>Bacteroidota</taxon>
        <taxon>Chitinophagia</taxon>
        <taxon>Chitinophagales</taxon>
        <taxon>Chitinophagaceae</taxon>
        <taxon>Filimonas</taxon>
    </lineage>
</organism>
<accession>A0A917IZ56</accession>
<dbReference type="RefSeq" id="WP_188951872.1">
    <property type="nucleotide sequence ID" value="NZ_BMIB01000002.1"/>
</dbReference>
<dbReference type="GO" id="GO:0003700">
    <property type="term" value="F:DNA-binding transcription factor activity"/>
    <property type="evidence" value="ECO:0007669"/>
    <property type="project" value="InterPro"/>
</dbReference>
<reference evidence="1" key="2">
    <citation type="submission" date="2020-09" db="EMBL/GenBank/DDBJ databases">
        <authorList>
            <person name="Sun Q."/>
            <person name="Zhou Y."/>
        </authorList>
    </citation>
    <scope>NUCLEOTIDE SEQUENCE</scope>
    <source>
        <strain evidence="1">CGMCC 1.15290</strain>
    </source>
</reference>
<dbReference type="InterPro" id="IPR013325">
    <property type="entry name" value="RNA_pol_sigma_r2"/>
</dbReference>
<name>A0A917IZ56_9BACT</name>
<dbReference type="GO" id="GO:0006352">
    <property type="term" value="P:DNA-templated transcription initiation"/>
    <property type="evidence" value="ECO:0007669"/>
    <property type="project" value="InterPro"/>
</dbReference>
<dbReference type="Gene3D" id="1.10.1740.10">
    <property type="match status" value="1"/>
</dbReference>
<evidence type="ECO:0000313" key="1">
    <source>
        <dbReference type="EMBL" id="GGH66046.1"/>
    </source>
</evidence>
<proteinExistence type="predicted"/>
<dbReference type="EMBL" id="BMIB01000002">
    <property type="protein sequence ID" value="GGH66046.1"/>
    <property type="molecule type" value="Genomic_DNA"/>
</dbReference>
<dbReference type="AlphaFoldDB" id="A0A917IZ56"/>
<keyword evidence="2" id="KW-1185">Reference proteome</keyword>
<comment type="caution">
    <text evidence="1">The sequence shown here is derived from an EMBL/GenBank/DDBJ whole genome shotgun (WGS) entry which is preliminary data.</text>
</comment>
<dbReference type="SUPFAM" id="SSF88946">
    <property type="entry name" value="Sigma2 domain of RNA polymerase sigma factors"/>
    <property type="match status" value="1"/>
</dbReference>